<dbReference type="PANTHER" id="PTHR12461:SF99">
    <property type="entry name" value="BIFUNCTIONAL PEPTIDASE AND (3S)-LYSYL HYDROXYLASE JMJD7"/>
    <property type="match status" value="1"/>
</dbReference>
<name>A0A5D3AL29_9TREE</name>
<evidence type="ECO:0000313" key="3">
    <source>
        <dbReference type="EMBL" id="TYJ51358.1"/>
    </source>
</evidence>
<dbReference type="Proteomes" id="UP000322245">
    <property type="component" value="Unassembled WGS sequence"/>
</dbReference>
<organism evidence="3 4">
    <name type="scientific">Cryptococcus floricola</name>
    <dbReference type="NCBI Taxonomy" id="2591691"/>
    <lineage>
        <taxon>Eukaryota</taxon>
        <taxon>Fungi</taxon>
        <taxon>Dikarya</taxon>
        <taxon>Basidiomycota</taxon>
        <taxon>Agaricomycotina</taxon>
        <taxon>Tremellomycetes</taxon>
        <taxon>Tremellales</taxon>
        <taxon>Cryptococcaceae</taxon>
        <taxon>Cryptococcus</taxon>
    </lineage>
</organism>
<dbReference type="InterPro" id="IPR003347">
    <property type="entry name" value="JmjC_dom"/>
</dbReference>
<sequence length="417" mass="47125">MRRSKSGTSLASSTYDPYDLDHLDHFEETVNDDVPSRDLRRSIEESVEDYYDMAPREATIMETPPSALEALRMIHNGHPCVIKGVSPLSESAEGHDWSKSKVYEDVAGDEKVTVAVTDDGWADSVRTLPNGRKTFVKALDAKMTIKDLVSRNRRPEEDREAYYLQSQDGNIYRDTPHYCGDLEDLDMFQEYIKRDVEWMKGAVGRESEAVNLWIGDSRSTTSLHHDPHVPFVVYCKDADVGSCSFENIYHVLAGSKIFTLLPPIETAHLKQRFYAPSTLQRDENNNLVPVLDAALARPSSSSSSSSSSSRDGPPKIPWVASKQTPKSSRKIRITLREGETLYLPAGWWHRVEQEEGDEGLVVAVNYWYHHEIHPAQYAYERLFRRVAISSGLKESVVPPMGDEVADEIYKSDPNGEE</sequence>
<gene>
    <name evidence="3" type="ORF">B9479_008074</name>
</gene>
<proteinExistence type="predicted"/>
<evidence type="ECO:0000313" key="4">
    <source>
        <dbReference type="Proteomes" id="UP000322245"/>
    </source>
</evidence>
<feature type="domain" description="JmjC" evidence="2">
    <location>
        <begin position="164"/>
        <end position="383"/>
    </location>
</feature>
<keyword evidence="4" id="KW-1185">Reference proteome</keyword>
<dbReference type="InterPro" id="IPR014710">
    <property type="entry name" value="RmlC-like_jellyroll"/>
</dbReference>
<comment type="caution">
    <text evidence="3">The sequence shown here is derived from an EMBL/GenBank/DDBJ whole genome shotgun (WGS) entry which is preliminary data.</text>
</comment>
<evidence type="ECO:0000256" key="1">
    <source>
        <dbReference type="SAM" id="MobiDB-lite"/>
    </source>
</evidence>
<dbReference type="Pfam" id="PF13621">
    <property type="entry name" value="Cupin_8"/>
    <property type="match status" value="1"/>
</dbReference>
<accession>A0A5D3AL29</accession>
<dbReference type="EMBL" id="NIDF01000259">
    <property type="protein sequence ID" value="TYJ51358.1"/>
    <property type="molecule type" value="Genomic_DNA"/>
</dbReference>
<evidence type="ECO:0000259" key="2">
    <source>
        <dbReference type="PROSITE" id="PS51184"/>
    </source>
</evidence>
<dbReference type="SUPFAM" id="SSF51197">
    <property type="entry name" value="Clavaminate synthase-like"/>
    <property type="match status" value="1"/>
</dbReference>
<reference evidence="3 4" key="1">
    <citation type="submission" date="2017-05" db="EMBL/GenBank/DDBJ databases">
        <title>The Genome Sequence of Tsuchiyaea wingfieldii DSM 27421.</title>
        <authorList>
            <person name="Cuomo C."/>
            <person name="Passer A."/>
            <person name="Billmyre B."/>
            <person name="Heitman J."/>
        </authorList>
    </citation>
    <scope>NUCLEOTIDE SEQUENCE [LARGE SCALE GENOMIC DNA]</scope>
    <source>
        <strain evidence="3 4">DSM 27421</strain>
    </source>
</reference>
<dbReference type="AlphaFoldDB" id="A0A5D3AL29"/>
<feature type="compositionally biased region" description="Low complexity" evidence="1">
    <location>
        <begin position="299"/>
        <end position="309"/>
    </location>
</feature>
<dbReference type="PANTHER" id="PTHR12461">
    <property type="entry name" value="HYPOXIA-INDUCIBLE FACTOR 1 ALPHA INHIBITOR-RELATED"/>
    <property type="match status" value="1"/>
</dbReference>
<dbReference type="InterPro" id="IPR041667">
    <property type="entry name" value="Cupin_8"/>
</dbReference>
<dbReference type="PROSITE" id="PS51184">
    <property type="entry name" value="JMJC"/>
    <property type="match status" value="1"/>
</dbReference>
<feature type="region of interest" description="Disordered" evidence="1">
    <location>
        <begin position="297"/>
        <end position="324"/>
    </location>
</feature>
<protein>
    <recommendedName>
        <fullName evidence="2">JmjC domain-containing protein</fullName>
    </recommendedName>
</protein>
<dbReference type="SMART" id="SM00558">
    <property type="entry name" value="JmjC"/>
    <property type="match status" value="1"/>
</dbReference>
<dbReference type="Gene3D" id="2.60.120.10">
    <property type="entry name" value="Jelly Rolls"/>
    <property type="match status" value="1"/>
</dbReference>